<dbReference type="GO" id="GO:0043023">
    <property type="term" value="F:ribosomal large subunit binding"/>
    <property type="evidence" value="ECO:0007669"/>
    <property type="project" value="UniProtKB-UniRule"/>
</dbReference>
<comment type="function">
    <text evidence="7">Endonuclease that is involved in the suppression of homologous recombination and thus may have a key role in the control of bacterial genetic diversity.</text>
</comment>
<dbReference type="InterPro" id="IPR036063">
    <property type="entry name" value="Smr_dom_sf"/>
</dbReference>
<comment type="caution">
    <text evidence="10">The sequence shown here is derived from an EMBL/GenBank/DDBJ whole genome shotgun (WGS) entry which is preliminary data.</text>
</comment>
<evidence type="ECO:0000256" key="2">
    <source>
        <dbReference type="ARBA" id="ARBA00022741"/>
    </source>
</evidence>
<evidence type="ECO:0000256" key="1">
    <source>
        <dbReference type="ARBA" id="ARBA00022730"/>
    </source>
</evidence>
<dbReference type="SUPFAM" id="SSF52540">
    <property type="entry name" value="P-loop containing nucleoside triphosphate hydrolases"/>
    <property type="match status" value="1"/>
</dbReference>
<evidence type="ECO:0000313" key="10">
    <source>
        <dbReference type="EMBL" id="MBC6996223.1"/>
    </source>
</evidence>
<comment type="function">
    <text evidence="7">Acts as a ribosome collision sensor, splitting the ribosome into its 2 subunits. Detects stalled/collided 70S ribosomes which it binds and splits by an ATP-hydrolysis driven conformational change. Acts upstream of the ribosome quality control system (RQC), a ribosome-associated complex that mediates the extraction of incompletely synthesized nascent chains from stalled ribosomes and their subsequent degradation. Probably generates substrates for RQC.</text>
</comment>
<evidence type="ECO:0000313" key="11">
    <source>
        <dbReference type="Proteomes" id="UP000650081"/>
    </source>
</evidence>
<dbReference type="NCBIfam" id="TIGR01069">
    <property type="entry name" value="mutS2"/>
    <property type="match status" value="1"/>
</dbReference>
<dbReference type="GO" id="GO:0019843">
    <property type="term" value="F:rRNA binding"/>
    <property type="evidence" value="ECO:0007669"/>
    <property type="project" value="UniProtKB-UniRule"/>
</dbReference>
<dbReference type="PANTHER" id="PTHR48466">
    <property type="entry name" value="OS10G0509000 PROTEIN-RELATED"/>
    <property type="match status" value="1"/>
</dbReference>
<keyword evidence="7 10" id="KW-0255">Endonuclease</keyword>
<dbReference type="SUPFAM" id="SSF48334">
    <property type="entry name" value="DNA repair protein MutS, domain III"/>
    <property type="match status" value="1"/>
</dbReference>
<reference evidence="10" key="1">
    <citation type="submission" date="2020-08" db="EMBL/GenBank/DDBJ databases">
        <title>Lewinella bacteria from marine environments.</title>
        <authorList>
            <person name="Zhong Y."/>
        </authorList>
    </citation>
    <scope>NUCLEOTIDE SEQUENCE</scope>
    <source>
        <strain evidence="10">KCTC 42187</strain>
    </source>
</reference>
<dbReference type="Pfam" id="PF00488">
    <property type="entry name" value="MutS_V"/>
    <property type="match status" value="1"/>
</dbReference>
<keyword evidence="1 7" id="KW-0699">rRNA-binding</keyword>
<keyword evidence="8" id="KW-0175">Coiled coil</keyword>
<feature type="binding site" evidence="7">
    <location>
        <begin position="343"/>
        <end position="350"/>
    </location>
    <ligand>
        <name>ATP</name>
        <dbReference type="ChEBI" id="CHEBI:30616"/>
    </ligand>
</feature>
<keyword evidence="4 7" id="KW-0067">ATP-binding</keyword>
<keyword evidence="3 7" id="KW-0378">Hydrolase</keyword>
<dbReference type="EC" id="3.6.4.-" evidence="7"/>
<dbReference type="InterPro" id="IPR007696">
    <property type="entry name" value="DNA_mismatch_repair_MutS_core"/>
</dbReference>
<dbReference type="InterPro" id="IPR002625">
    <property type="entry name" value="Smr_dom"/>
</dbReference>
<dbReference type="GO" id="GO:0030983">
    <property type="term" value="F:mismatched DNA binding"/>
    <property type="evidence" value="ECO:0007669"/>
    <property type="project" value="InterPro"/>
</dbReference>
<dbReference type="FunFam" id="3.40.50.300:FF:000830">
    <property type="entry name" value="Endonuclease MutS2"/>
    <property type="match status" value="1"/>
</dbReference>
<evidence type="ECO:0000256" key="6">
    <source>
        <dbReference type="ARBA" id="ARBA00023125"/>
    </source>
</evidence>
<keyword evidence="2 7" id="KW-0547">Nucleotide-binding</keyword>
<dbReference type="Proteomes" id="UP000650081">
    <property type="component" value="Unassembled WGS sequence"/>
</dbReference>
<dbReference type="PANTHER" id="PTHR48466:SF2">
    <property type="entry name" value="OS10G0509000 PROTEIN"/>
    <property type="match status" value="1"/>
</dbReference>
<dbReference type="Pfam" id="PF20297">
    <property type="entry name" value="MSSS"/>
    <property type="match status" value="1"/>
</dbReference>
<keyword evidence="6 7" id="KW-0238">DNA-binding</keyword>
<name>A0A923TAI7_9BACT</name>
<keyword evidence="11" id="KW-1185">Reference proteome</keyword>
<keyword evidence="7" id="KW-0540">Nuclease</keyword>
<dbReference type="InterPro" id="IPR036187">
    <property type="entry name" value="DNA_mismatch_repair_MutS_sf"/>
</dbReference>
<dbReference type="PROSITE" id="PS50828">
    <property type="entry name" value="SMR"/>
    <property type="match status" value="1"/>
</dbReference>
<dbReference type="PIRSF" id="PIRSF005814">
    <property type="entry name" value="MutS_YshD"/>
    <property type="match status" value="1"/>
</dbReference>
<dbReference type="Gene3D" id="3.30.1370.110">
    <property type="match status" value="1"/>
</dbReference>
<dbReference type="AlphaFoldDB" id="A0A923TAI7"/>
<dbReference type="GO" id="GO:0045910">
    <property type="term" value="P:negative regulation of DNA recombination"/>
    <property type="evidence" value="ECO:0007669"/>
    <property type="project" value="InterPro"/>
</dbReference>
<dbReference type="HAMAP" id="MF_00092">
    <property type="entry name" value="MutS2"/>
    <property type="match status" value="1"/>
</dbReference>
<dbReference type="InterPro" id="IPR046893">
    <property type="entry name" value="MSSS"/>
</dbReference>
<evidence type="ECO:0000256" key="3">
    <source>
        <dbReference type="ARBA" id="ARBA00022801"/>
    </source>
</evidence>
<keyword evidence="5 7" id="KW-0694">RNA-binding</keyword>
<dbReference type="InterPro" id="IPR027417">
    <property type="entry name" value="P-loop_NTPase"/>
</dbReference>
<dbReference type="RefSeq" id="WP_187468239.1">
    <property type="nucleotide sequence ID" value="NZ_JACSIT010000151.1"/>
</dbReference>
<evidence type="ECO:0000256" key="8">
    <source>
        <dbReference type="SAM" id="Coils"/>
    </source>
</evidence>
<protein>
    <recommendedName>
        <fullName evidence="7">Endonuclease MutS2</fullName>
        <ecNumber evidence="7">3.1.-.-</ecNumber>
    </recommendedName>
    <alternativeName>
        <fullName evidence="7">Ribosome-associated protein quality control-upstream factor</fullName>
        <shortName evidence="7">RQC-upstream factor</shortName>
        <shortName evidence="7">RqcU</shortName>
        <ecNumber evidence="7">3.6.4.-</ecNumber>
    </alternativeName>
</protein>
<dbReference type="SMART" id="SM00463">
    <property type="entry name" value="SMR"/>
    <property type="match status" value="1"/>
</dbReference>
<dbReference type="GO" id="GO:0072344">
    <property type="term" value="P:rescue of stalled ribosome"/>
    <property type="evidence" value="ECO:0007669"/>
    <property type="project" value="UniProtKB-UniRule"/>
</dbReference>
<evidence type="ECO:0000256" key="7">
    <source>
        <dbReference type="HAMAP-Rule" id="MF_00092"/>
    </source>
</evidence>
<dbReference type="InterPro" id="IPR045076">
    <property type="entry name" value="MutS"/>
</dbReference>
<accession>A0A923TAI7</accession>
<dbReference type="EMBL" id="JACSIT010000151">
    <property type="protein sequence ID" value="MBC6996223.1"/>
    <property type="molecule type" value="Genomic_DNA"/>
</dbReference>
<feature type="domain" description="Smr" evidence="9">
    <location>
        <begin position="718"/>
        <end position="792"/>
    </location>
</feature>
<feature type="coiled-coil region" evidence="8">
    <location>
        <begin position="531"/>
        <end position="635"/>
    </location>
</feature>
<dbReference type="EC" id="3.1.-.-" evidence="7"/>
<dbReference type="Pfam" id="PF01713">
    <property type="entry name" value="Smr"/>
    <property type="match status" value="1"/>
</dbReference>
<evidence type="ECO:0000259" key="9">
    <source>
        <dbReference type="PROSITE" id="PS50828"/>
    </source>
</evidence>
<dbReference type="SUPFAM" id="SSF160443">
    <property type="entry name" value="SMR domain-like"/>
    <property type="match status" value="1"/>
</dbReference>
<dbReference type="GO" id="GO:0006298">
    <property type="term" value="P:mismatch repair"/>
    <property type="evidence" value="ECO:0007669"/>
    <property type="project" value="InterPro"/>
</dbReference>
<dbReference type="SMART" id="SM00533">
    <property type="entry name" value="MUTSd"/>
    <property type="match status" value="1"/>
</dbReference>
<dbReference type="SMART" id="SM00534">
    <property type="entry name" value="MUTSac"/>
    <property type="match status" value="1"/>
</dbReference>
<comment type="similarity">
    <text evidence="7">Belongs to the DNA mismatch repair MutS family. MutS2 subfamily.</text>
</comment>
<dbReference type="InterPro" id="IPR005747">
    <property type="entry name" value="MutS2"/>
</dbReference>
<dbReference type="Gene3D" id="3.40.50.300">
    <property type="entry name" value="P-loop containing nucleotide triphosphate hydrolases"/>
    <property type="match status" value="1"/>
</dbReference>
<dbReference type="GO" id="GO:0140664">
    <property type="term" value="F:ATP-dependent DNA damage sensor activity"/>
    <property type="evidence" value="ECO:0007669"/>
    <property type="project" value="InterPro"/>
</dbReference>
<dbReference type="InterPro" id="IPR000432">
    <property type="entry name" value="DNA_mismatch_repair_MutS_C"/>
</dbReference>
<evidence type="ECO:0000256" key="4">
    <source>
        <dbReference type="ARBA" id="ARBA00022840"/>
    </source>
</evidence>
<organism evidence="10 11">
    <name type="scientific">Neolewinella lacunae</name>
    <dbReference type="NCBI Taxonomy" id="1517758"/>
    <lineage>
        <taxon>Bacteria</taxon>
        <taxon>Pseudomonadati</taxon>
        <taxon>Bacteroidota</taxon>
        <taxon>Saprospiria</taxon>
        <taxon>Saprospirales</taxon>
        <taxon>Lewinellaceae</taxon>
        <taxon>Neolewinella</taxon>
    </lineage>
</organism>
<proteinExistence type="inferred from homology"/>
<dbReference type="GO" id="GO:0004519">
    <property type="term" value="F:endonuclease activity"/>
    <property type="evidence" value="ECO:0007669"/>
    <property type="project" value="UniProtKB-UniRule"/>
</dbReference>
<dbReference type="GO" id="GO:0005524">
    <property type="term" value="F:ATP binding"/>
    <property type="evidence" value="ECO:0007669"/>
    <property type="project" value="UniProtKB-UniRule"/>
</dbReference>
<comment type="subunit">
    <text evidence="7">Homodimer. Binds to stalled ribosomes, contacting rRNA.</text>
</comment>
<dbReference type="PROSITE" id="PS00486">
    <property type="entry name" value="DNA_MISMATCH_REPAIR_2"/>
    <property type="match status" value="1"/>
</dbReference>
<sequence length="792" mass="89754">MQLLPNDAYEKLEFDRILALLEEQCNGELGRSYARTLEPSGGVRQINRWLDEVAEFKQGTAERNMFTIGAYDDIDEELRMLHIEGYVLSESGLAKINVLLLQAKAIFQFFTSTRAETYPTLYELVRVLHYEQALSAAIERVIDEKGEIRSDASEELARIRRLIAAKQREVEKTFRQVIEKYRREGLLTDTVESMRNGRRVLTVPSEHKRKIRGIIHDESATGKTAYIEPDAVIGINNDIFDFQQEERREIYRILRELSAVLRPYVEHIASYRDLIAYLDLVQAKAILARQLKAERPSVDHRPRIGLKDARHPLLYLKNQPFGRKTVPFDLKLGGKNRVLMLSGPNAGGKSITMKTVGLLQLMVQCGLLVTADKTSEMGVFQRLCADIGDQQSIEDDLSTYSSRLKNAREFLDTADDKTMVLIDEFGSGTDPASGGAIAEGIMDGLNHRKVFGVITTHYSNLKIYAYQSAGLVNGGMHFDQETLNPTYELKVGRPGSSYAFEIATKSGLPQRVMDYARKRAGKNERAVDQLLVDLQREKAESEDKIRELEQKQKTLDALTRTYEELHRSMEVRRKRLKLEAKEQALEETAKYNKEMENLIRQLREDKKIEEAKEKAKELREKRQEIGEEVTELREDIYYTPAPKTEKPIVVGDHVRLRAGGATGQVEKLDKKTATVIVGDLRLTVKLRDLEGVDDPLTIRRERSVSSSVSSVATFSNKLDVRGMRYEEVLATTEAFVDQALLANASQLRIVHGKGSGSLKRAVRQKLAEYNHSFSLSHPPRELGGEGVTIVEL</sequence>
<gene>
    <name evidence="7" type="primary">mutS2</name>
    <name evidence="7" type="synonym">rqcU</name>
    <name evidence="10" type="ORF">H9S92_18780</name>
</gene>
<evidence type="ECO:0000256" key="5">
    <source>
        <dbReference type="ARBA" id="ARBA00022884"/>
    </source>
</evidence>
<dbReference type="GO" id="GO:0016887">
    <property type="term" value="F:ATP hydrolysis activity"/>
    <property type="evidence" value="ECO:0007669"/>
    <property type="project" value="InterPro"/>
</dbReference>